<evidence type="ECO:0000256" key="3">
    <source>
        <dbReference type="SAM" id="Phobius"/>
    </source>
</evidence>
<dbReference type="EMBL" id="FN653020">
    <property type="protein sequence ID" value="CBY23247.1"/>
    <property type="molecule type" value="Genomic_DNA"/>
</dbReference>
<feature type="coiled-coil region" evidence="1">
    <location>
        <begin position="257"/>
        <end position="298"/>
    </location>
</feature>
<keyword evidence="1" id="KW-0175">Coiled coil</keyword>
<keyword evidence="3" id="KW-0472">Membrane</keyword>
<feature type="coiled-coil region" evidence="1">
    <location>
        <begin position="346"/>
        <end position="380"/>
    </location>
</feature>
<dbReference type="FunCoup" id="E4X0E8">
    <property type="interactions" value="43"/>
</dbReference>
<feature type="region of interest" description="Disordered" evidence="2">
    <location>
        <begin position="19"/>
        <end position="38"/>
    </location>
</feature>
<evidence type="ECO:0000256" key="1">
    <source>
        <dbReference type="SAM" id="Coils"/>
    </source>
</evidence>
<proteinExistence type="predicted"/>
<dbReference type="AlphaFoldDB" id="E4X0E8"/>
<gene>
    <name evidence="4" type="ORF">GSOID_T00015181001</name>
</gene>
<name>E4X0E8_OIKDI</name>
<keyword evidence="5" id="KW-1185">Reference proteome</keyword>
<reference evidence="4" key="1">
    <citation type="journal article" date="2010" name="Science">
        <title>Plasticity of animal genome architecture unmasked by rapid evolution of a pelagic tunicate.</title>
        <authorList>
            <person name="Denoeud F."/>
            <person name="Henriet S."/>
            <person name="Mungpakdee S."/>
            <person name="Aury J.M."/>
            <person name="Da Silva C."/>
            <person name="Brinkmann H."/>
            <person name="Mikhaleva J."/>
            <person name="Olsen L.C."/>
            <person name="Jubin C."/>
            <person name="Canestro C."/>
            <person name="Bouquet J.M."/>
            <person name="Danks G."/>
            <person name="Poulain J."/>
            <person name="Campsteijn C."/>
            <person name="Adamski M."/>
            <person name="Cross I."/>
            <person name="Yadetie F."/>
            <person name="Muffato M."/>
            <person name="Louis A."/>
            <person name="Butcher S."/>
            <person name="Tsagkogeorga G."/>
            <person name="Konrad A."/>
            <person name="Singh S."/>
            <person name="Jensen M.F."/>
            <person name="Cong E.H."/>
            <person name="Eikeseth-Otteraa H."/>
            <person name="Noel B."/>
            <person name="Anthouard V."/>
            <person name="Porcel B.M."/>
            <person name="Kachouri-Lafond R."/>
            <person name="Nishino A."/>
            <person name="Ugolini M."/>
            <person name="Chourrout P."/>
            <person name="Nishida H."/>
            <person name="Aasland R."/>
            <person name="Huzurbazar S."/>
            <person name="Westhof E."/>
            <person name="Delsuc F."/>
            <person name="Lehrach H."/>
            <person name="Reinhardt R."/>
            <person name="Weissenbach J."/>
            <person name="Roy S.W."/>
            <person name="Artiguenave F."/>
            <person name="Postlethwait J.H."/>
            <person name="Manak J.R."/>
            <person name="Thompson E.M."/>
            <person name="Jaillon O."/>
            <person name="Du Pasquier L."/>
            <person name="Boudinot P."/>
            <person name="Liberles D.A."/>
            <person name="Volff J.N."/>
            <person name="Philippe H."/>
            <person name="Lenhard B."/>
            <person name="Roest Crollius H."/>
            <person name="Wincker P."/>
            <person name="Chourrout D."/>
        </authorList>
    </citation>
    <scope>NUCLEOTIDE SEQUENCE [LARGE SCALE GENOMIC DNA]</scope>
</reference>
<sequence>MKQESPQRIQNAIEKIKAKAASLPRSSMLGASPSRTQRAAIEKRLTSIDNLVDQFRRGSPFVKTKTAQSNGQSGDSSEKLQDPETDLEPARNLISITQQEQNEKQKEEENINYKLRKVDEDIVIQKQKLEDVKNDFLGLNPRDDQKKRVEASYQKQKQKINEIIQKLERRKQKLEGKLKTHSSSESDLRQVVRNGDVINRTSNDLNSNSTDTSLRESEMLTGSFLSGGKNSSQSLISVESRSLEDNSENGDSKSEIFAELKQQKELYEAGLKRLDTAIADFEAKKTELETELRNLHSDVFKSQKVIEQSEFDNAERLKQIMNEIHDDSDLHKMEQSRLQNDLDQCNYRSNERNNDLIERLEKLQDRIEAIEIKQRKAESLNQPPIMPGTLAKALEWTMPVLAFFLFYYNRLVRGDKDASFWLISLSAVAISVIVIRIVTQRASTFTD</sequence>
<feature type="transmembrane region" description="Helical" evidence="3">
    <location>
        <begin position="390"/>
        <end position="408"/>
    </location>
</feature>
<organism evidence="4">
    <name type="scientific">Oikopleura dioica</name>
    <name type="common">Tunicate</name>
    <dbReference type="NCBI Taxonomy" id="34765"/>
    <lineage>
        <taxon>Eukaryota</taxon>
        <taxon>Metazoa</taxon>
        <taxon>Chordata</taxon>
        <taxon>Tunicata</taxon>
        <taxon>Appendicularia</taxon>
        <taxon>Copelata</taxon>
        <taxon>Oikopleuridae</taxon>
        <taxon>Oikopleura</taxon>
    </lineage>
</organism>
<evidence type="ECO:0000313" key="5">
    <source>
        <dbReference type="Proteomes" id="UP000001307"/>
    </source>
</evidence>
<feature type="transmembrane region" description="Helical" evidence="3">
    <location>
        <begin position="420"/>
        <end position="439"/>
    </location>
</feature>
<keyword evidence="3" id="KW-0812">Transmembrane</keyword>
<dbReference type="InParanoid" id="E4X0E8"/>
<accession>E4X0E8</accession>
<keyword evidence="3" id="KW-1133">Transmembrane helix</keyword>
<protein>
    <submittedName>
        <fullName evidence="4">Uncharacterized protein</fullName>
    </submittedName>
</protein>
<feature type="region of interest" description="Disordered" evidence="2">
    <location>
        <begin position="59"/>
        <end position="87"/>
    </location>
</feature>
<dbReference type="OrthoDB" id="10444626at2759"/>
<feature type="coiled-coil region" evidence="1">
    <location>
        <begin position="90"/>
        <end position="184"/>
    </location>
</feature>
<evidence type="ECO:0000313" key="4">
    <source>
        <dbReference type="EMBL" id="CBY23247.1"/>
    </source>
</evidence>
<dbReference type="Proteomes" id="UP000001307">
    <property type="component" value="Unassembled WGS sequence"/>
</dbReference>
<feature type="compositionally biased region" description="Polar residues" evidence="2">
    <location>
        <begin position="65"/>
        <end position="75"/>
    </location>
</feature>
<evidence type="ECO:0000256" key="2">
    <source>
        <dbReference type="SAM" id="MobiDB-lite"/>
    </source>
</evidence>